<keyword evidence="4 6" id="KW-0067">ATP-binding</keyword>
<evidence type="ECO:0000259" key="5">
    <source>
        <dbReference type="PROSITE" id="PS50893"/>
    </source>
</evidence>
<keyword evidence="2" id="KW-0813">Transport</keyword>
<sequence>MITLRGLTKRFGATTAVDALTVDIAPGRVTGFLGPNGAGKSTTMRMILGLDRPTAGEALIGGRPYRRLRHPLYEVGALLDATAIHPARSGRAHLLAMARSNGIPARRVDEVLATVGLDDRAAAKPGRTLSLGMGQRLGIAGALLGDPPVLMFDEPVNGLDPDGVRWVRQLMRSLARQGRTVFVSSHLMSEMQLTADQLVVIGRGRLLADAPIGDVVADSTRAVRVRSPHPDGLASLADRLAATGATVEAAGPDELTVNGVTVDRVGDLAYELGVRLHELSPQGASLERAFMELTAGSVEYAGAPGGDDR</sequence>
<dbReference type="GO" id="GO:0005524">
    <property type="term" value="F:ATP binding"/>
    <property type="evidence" value="ECO:0007669"/>
    <property type="project" value="UniProtKB-KW"/>
</dbReference>
<keyword evidence="3" id="KW-0547">Nucleotide-binding</keyword>
<evidence type="ECO:0000256" key="4">
    <source>
        <dbReference type="ARBA" id="ARBA00022840"/>
    </source>
</evidence>
<dbReference type="RefSeq" id="WP_120329414.1">
    <property type="nucleotide sequence ID" value="NZ_RAQQ01000011.1"/>
</dbReference>
<evidence type="ECO:0000256" key="1">
    <source>
        <dbReference type="ARBA" id="ARBA00005417"/>
    </source>
</evidence>
<dbReference type="Pfam" id="PF00005">
    <property type="entry name" value="ABC_tran"/>
    <property type="match status" value="1"/>
</dbReference>
<dbReference type="GO" id="GO:0016887">
    <property type="term" value="F:ATP hydrolysis activity"/>
    <property type="evidence" value="ECO:0007669"/>
    <property type="project" value="InterPro"/>
</dbReference>
<dbReference type="PROSITE" id="PS50893">
    <property type="entry name" value="ABC_TRANSPORTER_2"/>
    <property type="match status" value="1"/>
</dbReference>
<dbReference type="OrthoDB" id="9781246at2"/>
<dbReference type="InterPro" id="IPR003439">
    <property type="entry name" value="ABC_transporter-like_ATP-bd"/>
</dbReference>
<evidence type="ECO:0000313" key="7">
    <source>
        <dbReference type="Proteomes" id="UP000285744"/>
    </source>
</evidence>
<reference evidence="6 7" key="1">
    <citation type="journal article" date="2018" name="Int. J. Syst. Evol. Microbiol.">
        <title>Micromonospora globbae sp. nov., an endophytic actinomycete isolated from roots of Globba winitii C. H. Wright.</title>
        <authorList>
            <person name="Kuncharoen N."/>
            <person name="Pittayakhajonwut P."/>
            <person name="Tanasupawat S."/>
        </authorList>
    </citation>
    <scope>NUCLEOTIDE SEQUENCE [LARGE SCALE GENOMIC DNA]</scope>
    <source>
        <strain evidence="6 7">WPS1-2</strain>
    </source>
</reference>
<comment type="similarity">
    <text evidence="1">Belongs to the ABC transporter superfamily.</text>
</comment>
<dbReference type="InterPro" id="IPR027417">
    <property type="entry name" value="P-loop_NTPase"/>
</dbReference>
<proteinExistence type="inferred from homology"/>
<comment type="caution">
    <text evidence="6">The sequence shown here is derived from an EMBL/GenBank/DDBJ whole genome shotgun (WGS) entry which is preliminary data.</text>
</comment>
<organism evidence="6 7">
    <name type="scientific">Micromonospora globbae</name>
    <dbReference type="NCBI Taxonomy" id="1894969"/>
    <lineage>
        <taxon>Bacteria</taxon>
        <taxon>Bacillati</taxon>
        <taxon>Actinomycetota</taxon>
        <taxon>Actinomycetes</taxon>
        <taxon>Micromonosporales</taxon>
        <taxon>Micromonosporaceae</taxon>
        <taxon>Micromonospora</taxon>
    </lineage>
</organism>
<evidence type="ECO:0000256" key="3">
    <source>
        <dbReference type="ARBA" id="ARBA00022741"/>
    </source>
</evidence>
<accession>A0A420EZR8</accession>
<name>A0A420EZR8_9ACTN</name>
<dbReference type="Gene3D" id="3.40.50.300">
    <property type="entry name" value="P-loop containing nucleotide triphosphate hydrolases"/>
    <property type="match status" value="1"/>
</dbReference>
<dbReference type="SMART" id="SM00382">
    <property type="entry name" value="AAA"/>
    <property type="match status" value="1"/>
</dbReference>
<dbReference type="SUPFAM" id="SSF52540">
    <property type="entry name" value="P-loop containing nucleoside triphosphate hydrolases"/>
    <property type="match status" value="1"/>
</dbReference>
<protein>
    <submittedName>
        <fullName evidence="6">ATP-binding cassette domain-containing protein</fullName>
    </submittedName>
</protein>
<dbReference type="PANTHER" id="PTHR43335">
    <property type="entry name" value="ABC TRANSPORTER, ATP-BINDING PROTEIN"/>
    <property type="match status" value="1"/>
</dbReference>
<evidence type="ECO:0000256" key="2">
    <source>
        <dbReference type="ARBA" id="ARBA00022448"/>
    </source>
</evidence>
<gene>
    <name evidence="6" type="ORF">D7I43_16535</name>
</gene>
<dbReference type="Proteomes" id="UP000285744">
    <property type="component" value="Unassembled WGS sequence"/>
</dbReference>
<feature type="domain" description="ABC transporter" evidence="5">
    <location>
        <begin position="2"/>
        <end position="228"/>
    </location>
</feature>
<dbReference type="PANTHER" id="PTHR43335:SF4">
    <property type="entry name" value="ABC TRANSPORTER, ATP-BINDING PROTEIN"/>
    <property type="match status" value="1"/>
</dbReference>
<dbReference type="AlphaFoldDB" id="A0A420EZR8"/>
<dbReference type="EMBL" id="RAQQ01000011">
    <property type="protein sequence ID" value="RKF26198.1"/>
    <property type="molecule type" value="Genomic_DNA"/>
</dbReference>
<dbReference type="InterPro" id="IPR003593">
    <property type="entry name" value="AAA+_ATPase"/>
</dbReference>
<evidence type="ECO:0000313" key="6">
    <source>
        <dbReference type="EMBL" id="RKF26198.1"/>
    </source>
</evidence>